<feature type="region of interest" description="Disordered" evidence="1">
    <location>
        <begin position="130"/>
        <end position="158"/>
    </location>
</feature>
<dbReference type="GeneID" id="117657499"/>
<evidence type="ECO:0000313" key="2">
    <source>
        <dbReference type="Proteomes" id="UP001652622"/>
    </source>
</evidence>
<keyword evidence="2" id="KW-1185">Reference proteome</keyword>
<dbReference type="Proteomes" id="UP001652622">
    <property type="component" value="Unplaced"/>
</dbReference>
<proteinExistence type="predicted"/>
<feature type="compositionally biased region" description="Low complexity" evidence="1">
    <location>
        <begin position="130"/>
        <end position="143"/>
    </location>
</feature>
<gene>
    <name evidence="3" type="primary">LOC117657499</name>
</gene>
<protein>
    <submittedName>
        <fullName evidence="3">Uncharacterized protein LOC117657499</fullName>
    </submittedName>
</protein>
<accession>A0ABM3ZLV1</accession>
<evidence type="ECO:0000313" key="3">
    <source>
        <dbReference type="RefSeq" id="XP_060549351.1"/>
    </source>
</evidence>
<dbReference type="RefSeq" id="XP_060549351.1">
    <property type="nucleotide sequence ID" value="XM_060693368.1"/>
</dbReference>
<sequence>MSVCSRMIHHRPPLRLSTPSFWLLTGLHAQIQLVPEEVSSGLSRTLHGTKSKESLSAETQQKAGHLHTFLSEQFHIQYRSRRTEKRTEAAAPLPSEERVLGTQSLALSPRATARQRVFWAALASRLAPLQGSRGRAGRAAQRATHPEQKQKREPKAVPRSGHSAVLFWGFPFLHFLIWRGGPGETELRALLQVRLEALRPLCAPWTPKPRSLRGRRSLEVSLPPALRPGAPRFRGQNKAQRGLCLKVELGLSLVSGPDGFKCGTRSRVRILQWEIKRELCFLGTSVFSFSGHGGSREAAYFILLLNCSPLGGYGSSRKWP</sequence>
<name>A0ABM3ZLV1_PANGU</name>
<reference evidence="3" key="1">
    <citation type="submission" date="2025-08" db="UniProtKB">
        <authorList>
            <consortium name="RefSeq"/>
        </authorList>
    </citation>
    <scope>IDENTIFICATION</scope>
    <source>
        <tissue evidence="3">Blood</tissue>
    </source>
</reference>
<feature type="compositionally biased region" description="Basic and acidic residues" evidence="1">
    <location>
        <begin position="144"/>
        <end position="156"/>
    </location>
</feature>
<evidence type="ECO:0000256" key="1">
    <source>
        <dbReference type="SAM" id="MobiDB-lite"/>
    </source>
</evidence>
<organism evidence="2 3">
    <name type="scientific">Pantherophis guttatus</name>
    <name type="common">Corn snake</name>
    <name type="synonym">Elaphe guttata</name>
    <dbReference type="NCBI Taxonomy" id="94885"/>
    <lineage>
        <taxon>Eukaryota</taxon>
        <taxon>Metazoa</taxon>
        <taxon>Chordata</taxon>
        <taxon>Craniata</taxon>
        <taxon>Vertebrata</taxon>
        <taxon>Euteleostomi</taxon>
        <taxon>Lepidosauria</taxon>
        <taxon>Squamata</taxon>
        <taxon>Bifurcata</taxon>
        <taxon>Unidentata</taxon>
        <taxon>Episquamata</taxon>
        <taxon>Toxicofera</taxon>
        <taxon>Serpentes</taxon>
        <taxon>Colubroidea</taxon>
        <taxon>Colubridae</taxon>
        <taxon>Colubrinae</taxon>
        <taxon>Pantherophis</taxon>
    </lineage>
</organism>